<proteinExistence type="predicted"/>
<dbReference type="AlphaFoldDB" id="A0AAN0NJW7"/>
<sequence length="244" mass="26203">MFRMTGIALALTATIACAPNAYDESGAVIAPPTARAAQVPTPALIDRELRNLATSLDETQALKTVAAFTAAAIIACQIRDCPKGFEAQVMLNGTQSSLQNTSPVNPDIANSRGQALRGFEYAQKQTVQMEQLASVAQAMAFIARRDADALTGTQPPATTAQRAAWADLYADREARLFTLVPVVARKADNMRRTAQGVAARIPDPQLAINYRNLAQRQTAAARDTLRYASGVRAATKRLRSETTQ</sequence>
<evidence type="ECO:0000256" key="1">
    <source>
        <dbReference type="SAM" id="SignalP"/>
    </source>
</evidence>
<gene>
    <name evidence="2" type="ORF">AABB31_08640</name>
</gene>
<keyword evidence="1" id="KW-0732">Signal</keyword>
<accession>A0AAN0NJW7</accession>
<evidence type="ECO:0008006" key="4">
    <source>
        <dbReference type="Google" id="ProtNLM"/>
    </source>
</evidence>
<keyword evidence="3" id="KW-1185">Reference proteome</keyword>
<name>A0AAN0NJW7_9RHOB</name>
<evidence type="ECO:0000313" key="3">
    <source>
        <dbReference type="Proteomes" id="UP001470809"/>
    </source>
</evidence>
<dbReference type="KEGG" id="yrh:AABB31_08640"/>
<organism evidence="2 3">
    <name type="scientific">Yoonia rhodophyticola</name>
    <dbReference type="NCBI Taxonomy" id="3137370"/>
    <lineage>
        <taxon>Bacteria</taxon>
        <taxon>Pseudomonadati</taxon>
        <taxon>Pseudomonadota</taxon>
        <taxon>Alphaproteobacteria</taxon>
        <taxon>Rhodobacterales</taxon>
        <taxon>Paracoccaceae</taxon>
        <taxon>Yoonia</taxon>
    </lineage>
</organism>
<evidence type="ECO:0000313" key="2">
    <source>
        <dbReference type="EMBL" id="WZU68912.1"/>
    </source>
</evidence>
<dbReference type="Proteomes" id="UP001470809">
    <property type="component" value="Chromosome"/>
</dbReference>
<dbReference type="EMBL" id="CP151767">
    <property type="protein sequence ID" value="WZU68912.1"/>
    <property type="molecule type" value="Genomic_DNA"/>
</dbReference>
<feature type="chain" id="PRO_5043049639" description="DUF4142 domain-containing protein" evidence="1">
    <location>
        <begin position="19"/>
        <end position="244"/>
    </location>
</feature>
<dbReference type="RefSeq" id="WP_342078205.1">
    <property type="nucleotide sequence ID" value="NZ_CP151767.2"/>
</dbReference>
<feature type="signal peptide" evidence="1">
    <location>
        <begin position="1"/>
        <end position="18"/>
    </location>
</feature>
<protein>
    <recommendedName>
        <fullName evidence="4">DUF4142 domain-containing protein</fullName>
    </recommendedName>
</protein>
<dbReference type="PROSITE" id="PS51257">
    <property type="entry name" value="PROKAR_LIPOPROTEIN"/>
    <property type="match status" value="1"/>
</dbReference>
<reference evidence="2" key="1">
    <citation type="submission" date="2024-08" db="EMBL/GenBank/DDBJ databases">
        <title>Phylogenomic analyses of a clade within the roseobacter group suggest taxonomic reassignments of species of the genera Aestuariivita, Citreicella, Loktanella, Nautella, Pelagibaca, Ruegeria, Thalassobius, Thiobacimonas and Tropicibacter, and the proposal o.</title>
        <authorList>
            <person name="Jeon C.O."/>
        </authorList>
    </citation>
    <scope>NUCLEOTIDE SEQUENCE</scope>
    <source>
        <strain evidence="2">SS1-5</strain>
    </source>
</reference>